<dbReference type="Gene3D" id="3.40.50.150">
    <property type="entry name" value="Vaccinia Virus protein VP39"/>
    <property type="match status" value="1"/>
</dbReference>
<dbReference type="GO" id="GO:0008168">
    <property type="term" value="F:methyltransferase activity"/>
    <property type="evidence" value="ECO:0007669"/>
    <property type="project" value="UniProtKB-KW"/>
</dbReference>
<dbReference type="InterPro" id="IPR029063">
    <property type="entry name" value="SAM-dependent_MTases_sf"/>
</dbReference>
<accession>A0A6P2BM07</accession>
<dbReference type="GO" id="GO:0032259">
    <property type="term" value="P:methylation"/>
    <property type="evidence" value="ECO:0007669"/>
    <property type="project" value="UniProtKB-KW"/>
</dbReference>
<proteinExistence type="predicted"/>
<evidence type="ECO:0000313" key="1">
    <source>
        <dbReference type="EMBL" id="TVZ00099.1"/>
    </source>
</evidence>
<reference evidence="1 2" key="1">
    <citation type="submission" date="2018-11" db="EMBL/GenBank/DDBJ databases">
        <title>Trebonia kvetii gen.nov., sp.nov., a novel acidophilic actinobacterium, and proposal of the new actinobacterial family Treboniaceae fam. nov.</title>
        <authorList>
            <person name="Rapoport D."/>
            <person name="Sagova-Mareckova M."/>
            <person name="Sedlacek I."/>
            <person name="Provaznik J."/>
            <person name="Kralova S."/>
            <person name="Pavlinic D."/>
            <person name="Benes V."/>
            <person name="Kopecky J."/>
        </authorList>
    </citation>
    <scope>NUCLEOTIDE SEQUENCE [LARGE SCALE GENOMIC DNA]</scope>
    <source>
        <strain evidence="1 2">15Tr583</strain>
    </source>
</reference>
<keyword evidence="1" id="KW-0489">Methyltransferase</keyword>
<keyword evidence="2" id="KW-1185">Reference proteome</keyword>
<protein>
    <submittedName>
        <fullName evidence="1">SAM-dependent methyltransferase</fullName>
    </submittedName>
</protein>
<gene>
    <name evidence="1" type="ORF">EAS64_39205</name>
</gene>
<name>A0A6P2BM07_9ACTN</name>
<sequence length="269" mass="29417">MTYKSPAPAAIDTTAPHSARVWNYWLGGKDWYPVDKETGDRVAALYPDIVLLARAAREFLKNAVRYLAVEEGIRQFLDIGTGLPTAMNTHEAAQAAAPESRVVYVDNDPLVLAHARALLNSNPRGTTDYIHADLHDPAAIVDAARRTLDLSQPVAITLIAIMHHVEDYDQARLIVNSLVEAVPPGSYLALSHSTNVINGKGSDDAVAQYNRFGRPRVTLRSLEQIGGFFDGLDMLEPGLVSTTRWRPNLGEIGTLPVEVDQFCAVARKP</sequence>
<dbReference type="SUPFAM" id="SSF53335">
    <property type="entry name" value="S-adenosyl-L-methionine-dependent methyltransferases"/>
    <property type="match status" value="1"/>
</dbReference>
<dbReference type="Pfam" id="PF04672">
    <property type="entry name" value="Methyltransf_19"/>
    <property type="match status" value="1"/>
</dbReference>
<dbReference type="PIRSF" id="PIRSF017393">
    <property type="entry name" value="MTase_SAV2177"/>
    <property type="match status" value="1"/>
</dbReference>
<organism evidence="1 2">
    <name type="scientific">Trebonia kvetii</name>
    <dbReference type="NCBI Taxonomy" id="2480626"/>
    <lineage>
        <taxon>Bacteria</taxon>
        <taxon>Bacillati</taxon>
        <taxon>Actinomycetota</taxon>
        <taxon>Actinomycetes</taxon>
        <taxon>Streptosporangiales</taxon>
        <taxon>Treboniaceae</taxon>
        <taxon>Trebonia</taxon>
    </lineage>
</organism>
<dbReference type="OrthoDB" id="3216820at2"/>
<keyword evidence="1" id="KW-0808">Transferase</keyword>
<dbReference type="CDD" id="cd02440">
    <property type="entry name" value="AdoMet_MTases"/>
    <property type="match status" value="1"/>
</dbReference>
<dbReference type="InterPro" id="IPR006764">
    <property type="entry name" value="SAM_dep_MeTrfase_SAV2177_type"/>
</dbReference>
<dbReference type="RefSeq" id="WP_145861675.1">
    <property type="nucleotide sequence ID" value="NZ_RPFW01000010.1"/>
</dbReference>
<evidence type="ECO:0000313" key="2">
    <source>
        <dbReference type="Proteomes" id="UP000460272"/>
    </source>
</evidence>
<dbReference type="AlphaFoldDB" id="A0A6P2BM07"/>
<dbReference type="Proteomes" id="UP000460272">
    <property type="component" value="Unassembled WGS sequence"/>
</dbReference>
<dbReference type="EMBL" id="RPFW01000010">
    <property type="protein sequence ID" value="TVZ00099.1"/>
    <property type="molecule type" value="Genomic_DNA"/>
</dbReference>
<comment type="caution">
    <text evidence="1">The sequence shown here is derived from an EMBL/GenBank/DDBJ whole genome shotgun (WGS) entry which is preliminary data.</text>
</comment>